<dbReference type="HOGENOM" id="CLU_156004_0_0_1"/>
<comment type="caution">
    <text evidence="1">The sequence shown here is derived from an EMBL/GenBank/DDBJ whole genome shotgun (WGS) entry which is preliminary data.</text>
</comment>
<proteinExistence type="predicted"/>
<dbReference type="AlphaFoldDB" id="J9D8B7"/>
<gene>
    <name evidence="1" type="ORF">EDEG_01954</name>
</gene>
<dbReference type="InParanoid" id="J9D8B7"/>
<dbReference type="Proteomes" id="UP000003163">
    <property type="component" value="Unassembled WGS sequence"/>
</dbReference>
<organism evidence="1 2">
    <name type="scientific">Edhazardia aedis (strain USNM 41457)</name>
    <name type="common">Microsporidian parasite</name>
    <dbReference type="NCBI Taxonomy" id="1003232"/>
    <lineage>
        <taxon>Eukaryota</taxon>
        <taxon>Fungi</taxon>
        <taxon>Fungi incertae sedis</taxon>
        <taxon>Microsporidia</taxon>
        <taxon>Edhazardia</taxon>
    </lineage>
</organism>
<keyword evidence="2" id="KW-1185">Reference proteome</keyword>
<sequence length="100" mass="11571">MFHRICNAKTSREHLFVYVNKISIIKTIYKHNLLYILYDIVVKYPPHSGVEGNLSIFPPEKAYLQQLPRKVTSNRAIKAVTCSPYTDGNEDKRNESYAPN</sequence>
<dbReference type="VEuPathDB" id="MicrosporidiaDB:EDEG_01954"/>
<dbReference type="EMBL" id="AFBI03000031">
    <property type="protein sequence ID" value="EJW03759.1"/>
    <property type="molecule type" value="Genomic_DNA"/>
</dbReference>
<reference evidence="1 2" key="1">
    <citation type="submission" date="2011-08" db="EMBL/GenBank/DDBJ databases">
        <authorList>
            <person name="Liu Z.J."/>
            <person name="Shi F.L."/>
            <person name="Lu J.Q."/>
            <person name="Li M."/>
            <person name="Wang Z.L."/>
        </authorList>
    </citation>
    <scope>NUCLEOTIDE SEQUENCE [LARGE SCALE GENOMIC DNA]</scope>
    <source>
        <strain evidence="1 2">USNM 41457</strain>
    </source>
</reference>
<reference evidence="2" key="2">
    <citation type="submission" date="2015-07" db="EMBL/GenBank/DDBJ databases">
        <title>Contrasting host-pathogen interactions and genome evolution in two generalist and specialist microsporidian pathogens of mosquitoes.</title>
        <authorList>
            <consortium name="The Broad Institute Genomics Platform"/>
            <consortium name="The Broad Institute Genome Sequencing Center for Infectious Disease"/>
            <person name="Cuomo C.A."/>
            <person name="Sanscrainte N.D."/>
            <person name="Goldberg J.M."/>
            <person name="Heiman D."/>
            <person name="Young S."/>
            <person name="Zeng Q."/>
            <person name="Becnel J.J."/>
            <person name="Birren B.W."/>
        </authorList>
    </citation>
    <scope>NUCLEOTIDE SEQUENCE [LARGE SCALE GENOMIC DNA]</scope>
    <source>
        <strain evidence="2">USNM 41457</strain>
    </source>
</reference>
<protein>
    <submittedName>
        <fullName evidence="1">Uncharacterized protein</fullName>
    </submittedName>
</protein>
<name>J9D8B7_EDHAE</name>
<evidence type="ECO:0000313" key="2">
    <source>
        <dbReference type="Proteomes" id="UP000003163"/>
    </source>
</evidence>
<evidence type="ECO:0000313" key="1">
    <source>
        <dbReference type="EMBL" id="EJW03759.1"/>
    </source>
</evidence>
<accession>J9D8B7</accession>